<evidence type="ECO:0000256" key="12">
    <source>
        <dbReference type="ARBA" id="ARBA00023134"/>
    </source>
</evidence>
<dbReference type="PRINTS" id="PR00449">
    <property type="entry name" value="RASTRNSFRMNG"/>
</dbReference>
<gene>
    <name evidence="19" type="primary">8235833</name>
    <name evidence="18" type="ORF">Phum_PHUM491250</name>
</gene>
<evidence type="ECO:0000256" key="5">
    <source>
        <dbReference type="ARBA" id="ARBA00011984"/>
    </source>
</evidence>
<evidence type="ECO:0000313" key="18">
    <source>
        <dbReference type="EMBL" id="EEB17857.1"/>
    </source>
</evidence>
<dbReference type="NCBIfam" id="TIGR00231">
    <property type="entry name" value="small_GTP"/>
    <property type="match status" value="1"/>
</dbReference>
<dbReference type="PANTHER" id="PTHR47981">
    <property type="entry name" value="RAB FAMILY"/>
    <property type="match status" value="1"/>
</dbReference>
<dbReference type="RefSeq" id="XP_002430595.1">
    <property type="nucleotide sequence ID" value="XM_002430550.1"/>
</dbReference>
<dbReference type="GO" id="GO:0005886">
    <property type="term" value="C:plasma membrane"/>
    <property type="evidence" value="ECO:0007669"/>
    <property type="project" value="UniProtKB-SubCell"/>
</dbReference>
<name>E0VWV1_PEDHC</name>
<dbReference type="OrthoDB" id="1436450at2759"/>
<evidence type="ECO:0000256" key="3">
    <source>
        <dbReference type="ARBA" id="ARBA00004616"/>
    </source>
</evidence>
<evidence type="ECO:0000256" key="9">
    <source>
        <dbReference type="ARBA" id="ARBA00022741"/>
    </source>
</evidence>
<dbReference type="GO" id="GO:0030670">
    <property type="term" value="C:phagocytic vesicle membrane"/>
    <property type="evidence" value="ECO:0007669"/>
    <property type="project" value="UniProtKB-SubCell"/>
</dbReference>
<dbReference type="GO" id="GO:0005764">
    <property type="term" value="C:lysosome"/>
    <property type="evidence" value="ECO:0007669"/>
    <property type="project" value="TreeGrafter"/>
</dbReference>
<keyword evidence="15" id="KW-0636">Prenylation</keyword>
<evidence type="ECO:0000256" key="11">
    <source>
        <dbReference type="ARBA" id="ARBA00022927"/>
    </source>
</evidence>
<evidence type="ECO:0000313" key="19">
    <source>
        <dbReference type="EnsemblMetazoa" id="PHUM491250-PA"/>
    </source>
</evidence>
<dbReference type="SMART" id="SM00176">
    <property type="entry name" value="RAN"/>
    <property type="match status" value="1"/>
</dbReference>
<dbReference type="FunCoup" id="E0VWV1">
    <property type="interactions" value="119"/>
</dbReference>
<evidence type="ECO:0000256" key="7">
    <source>
        <dbReference type="ARBA" id="ARBA00022475"/>
    </source>
</evidence>
<evidence type="ECO:0000256" key="16">
    <source>
        <dbReference type="ARBA" id="ARBA00023329"/>
    </source>
</evidence>
<dbReference type="GeneID" id="8235833"/>
<keyword evidence="14" id="KW-0449">Lipoprotein</keyword>
<dbReference type="SMART" id="SM00173">
    <property type="entry name" value="RAS"/>
    <property type="match status" value="1"/>
</dbReference>
<dbReference type="SMART" id="SM00175">
    <property type="entry name" value="RAB"/>
    <property type="match status" value="1"/>
</dbReference>
<keyword evidence="7" id="KW-1003">Cell membrane</keyword>
<dbReference type="OMA" id="WCAEQKV"/>
<keyword evidence="20" id="KW-1185">Reference proteome</keyword>
<proteinExistence type="inferred from homology"/>
<evidence type="ECO:0000256" key="13">
    <source>
        <dbReference type="ARBA" id="ARBA00023136"/>
    </source>
</evidence>
<evidence type="ECO:0000256" key="1">
    <source>
        <dbReference type="ARBA" id="ARBA00001946"/>
    </source>
</evidence>
<dbReference type="STRING" id="121224.E0VWV1"/>
<comment type="catalytic activity">
    <reaction evidence="17">
        <text>GTP + H2O = GDP + phosphate + H(+)</text>
        <dbReference type="Rhea" id="RHEA:19669"/>
        <dbReference type="ChEBI" id="CHEBI:15377"/>
        <dbReference type="ChEBI" id="CHEBI:15378"/>
        <dbReference type="ChEBI" id="CHEBI:37565"/>
        <dbReference type="ChEBI" id="CHEBI:43474"/>
        <dbReference type="ChEBI" id="CHEBI:58189"/>
        <dbReference type="EC" id="3.6.5.2"/>
    </reaction>
    <physiologicalReaction direction="left-to-right" evidence="17">
        <dbReference type="Rhea" id="RHEA:19670"/>
    </physiologicalReaction>
</comment>
<dbReference type="InterPro" id="IPR027417">
    <property type="entry name" value="P-loop_NTPase"/>
</dbReference>
<dbReference type="PROSITE" id="PS51419">
    <property type="entry name" value="RAB"/>
    <property type="match status" value="1"/>
</dbReference>
<keyword evidence="16" id="KW-0968">Cytoplasmic vesicle</keyword>
<dbReference type="EnsemblMetazoa" id="PHUM491250-RA">
    <property type="protein sequence ID" value="PHUM491250-PA"/>
    <property type="gene ID" value="PHUM491250"/>
</dbReference>
<dbReference type="GO" id="GO:0015031">
    <property type="term" value="P:protein transport"/>
    <property type="evidence" value="ECO:0007669"/>
    <property type="project" value="UniProtKB-KW"/>
</dbReference>
<dbReference type="PROSITE" id="PS51421">
    <property type="entry name" value="RAS"/>
    <property type="match status" value="1"/>
</dbReference>
<dbReference type="CTD" id="8235833"/>
<dbReference type="Gene3D" id="3.40.50.300">
    <property type="entry name" value="P-loop containing nucleotide triphosphate hydrolases"/>
    <property type="match status" value="1"/>
</dbReference>
<keyword evidence="11" id="KW-0653">Protein transport</keyword>
<dbReference type="GO" id="GO:0005770">
    <property type="term" value="C:late endosome"/>
    <property type="evidence" value="ECO:0007669"/>
    <property type="project" value="TreeGrafter"/>
</dbReference>
<sequence length="210" mass="23915">MSGKNAILKVVILGDGAVGKSCLMQRYVNNRFDENSFHTIGVEFLNKEIDLDDKTFILQIWDTAGQERFKSLRTPFYRGSDLCLLVFSFDDRESFENIEKWKNEFVHYADIKDPANFPFVIIGNKVDLVDEQRQISTEEAVSWCKNNGNLPYLETSAKESTNVENAFVTAVNIWSSLEEKLEKMYDGDAVTLSQNYESPKSVSCCSSNKS</sequence>
<keyword evidence="9" id="KW-0547">Nucleotide-binding</keyword>
<dbReference type="InParanoid" id="E0VWV1"/>
<keyword evidence="12" id="KW-0342">GTP-binding</keyword>
<organism>
    <name type="scientific">Pediculus humanus subsp. corporis</name>
    <name type="common">Body louse</name>
    <dbReference type="NCBI Taxonomy" id="121224"/>
    <lineage>
        <taxon>Eukaryota</taxon>
        <taxon>Metazoa</taxon>
        <taxon>Ecdysozoa</taxon>
        <taxon>Arthropoda</taxon>
        <taxon>Hexapoda</taxon>
        <taxon>Insecta</taxon>
        <taxon>Pterygota</taxon>
        <taxon>Neoptera</taxon>
        <taxon>Paraneoptera</taxon>
        <taxon>Psocodea</taxon>
        <taxon>Troctomorpha</taxon>
        <taxon>Phthiraptera</taxon>
        <taxon>Anoplura</taxon>
        <taxon>Pediculidae</taxon>
        <taxon>Pediculus</taxon>
    </lineage>
</organism>
<evidence type="ECO:0000256" key="10">
    <source>
        <dbReference type="ARBA" id="ARBA00022801"/>
    </source>
</evidence>
<dbReference type="GO" id="GO:0005829">
    <property type="term" value="C:cytosol"/>
    <property type="evidence" value="ECO:0007669"/>
    <property type="project" value="GOC"/>
</dbReference>
<protein>
    <recommendedName>
        <fullName evidence="5">small monomeric GTPase</fullName>
        <ecNumber evidence="5">3.6.5.2</ecNumber>
    </recommendedName>
</protein>
<dbReference type="eggNOG" id="KOG0394">
    <property type="taxonomic scope" value="Eukaryota"/>
</dbReference>
<keyword evidence="13" id="KW-0472">Membrane</keyword>
<dbReference type="SUPFAM" id="SSF52540">
    <property type="entry name" value="P-loop containing nucleoside triphosphate hydrolases"/>
    <property type="match status" value="1"/>
</dbReference>
<comment type="subcellular location">
    <subcellularLocation>
        <location evidence="2">Cell membrane</location>
        <topology evidence="2">Lipid-anchor</topology>
    </subcellularLocation>
    <subcellularLocation>
        <location evidence="3">Cytoplasmic vesicle</location>
        <location evidence="3">Phagosome membrane</location>
        <topology evidence="3">Lipid-anchor</topology>
        <orientation evidence="3">Cytoplasmic side</orientation>
    </subcellularLocation>
</comment>
<dbReference type="AlphaFoldDB" id="E0VWV1"/>
<dbReference type="PANTHER" id="PTHR47981:SF1">
    <property type="entry name" value="RE17845P"/>
    <property type="match status" value="1"/>
</dbReference>
<dbReference type="KEGG" id="phu:Phum_PHUM491250"/>
<dbReference type="FunFam" id="3.40.50.300:FF:000360">
    <property type="entry name" value="RAB9B, member RAS oncogene family"/>
    <property type="match status" value="1"/>
</dbReference>
<dbReference type="Proteomes" id="UP000009046">
    <property type="component" value="Unassembled WGS sequence"/>
</dbReference>
<evidence type="ECO:0000256" key="15">
    <source>
        <dbReference type="ARBA" id="ARBA00023289"/>
    </source>
</evidence>
<dbReference type="HOGENOM" id="CLU_041217_10_6_1"/>
<keyword evidence="6" id="KW-0813">Transport</keyword>
<evidence type="ECO:0000256" key="4">
    <source>
        <dbReference type="ARBA" id="ARBA00006270"/>
    </source>
</evidence>
<evidence type="ECO:0000256" key="8">
    <source>
        <dbReference type="ARBA" id="ARBA00022553"/>
    </source>
</evidence>
<dbReference type="GO" id="GO:0005525">
    <property type="term" value="F:GTP binding"/>
    <property type="evidence" value="ECO:0007669"/>
    <property type="project" value="UniProtKB-KW"/>
</dbReference>
<comment type="similarity">
    <text evidence="4">Belongs to the small GTPase superfamily. Rab family.</text>
</comment>
<dbReference type="VEuPathDB" id="VectorBase:PHUM491250"/>
<evidence type="ECO:0000256" key="14">
    <source>
        <dbReference type="ARBA" id="ARBA00023288"/>
    </source>
</evidence>
<dbReference type="InterPro" id="IPR005225">
    <property type="entry name" value="Small_GTP-bd"/>
</dbReference>
<dbReference type="GO" id="GO:0003925">
    <property type="term" value="F:G protein activity"/>
    <property type="evidence" value="ECO:0007669"/>
    <property type="project" value="UniProtKB-EC"/>
</dbReference>
<dbReference type="Pfam" id="PF00071">
    <property type="entry name" value="Ras"/>
    <property type="match status" value="1"/>
</dbReference>
<comment type="cofactor">
    <cofactor evidence="1">
        <name>Mg(2+)</name>
        <dbReference type="ChEBI" id="CHEBI:18420"/>
    </cofactor>
</comment>
<reference evidence="18" key="2">
    <citation type="submission" date="2007-04" db="EMBL/GenBank/DDBJ databases">
        <title>The genome of the human body louse.</title>
        <authorList>
            <consortium name="The Human Body Louse Genome Consortium"/>
            <person name="Kirkness E."/>
            <person name="Walenz B."/>
            <person name="Hass B."/>
            <person name="Bruggner R."/>
            <person name="Strausberg R."/>
        </authorList>
    </citation>
    <scope>NUCLEOTIDE SEQUENCE</scope>
    <source>
        <strain evidence="18">USDA</strain>
    </source>
</reference>
<accession>E0VWV1</accession>
<evidence type="ECO:0000313" key="20">
    <source>
        <dbReference type="Proteomes" id="UP000009046"/>
    </source>
</evidence>
<evidence type="ECO:0000256" key="6">
    <source>
        <dbReference type="ARBA" id="ARBA00022448"/>
    </source>
</evidence>
<dbReference type="EMBL" id="AAZO01005940">
    <property type="status" value="NOT_ANNOTATED_CDS"/>
    <property type="molecule type" value="Genomic_DNA"/>
</dbReference>
<dbReference type="SMART" id="SM00174">
    <property type="entry name" value="RHO"/>
    <property type="match status" value="1"/>
</dbReference>
<dbReference type="GO" id="GO:0042147">
    <property type="term" value="P:retrograde transport, endosome to Golgi"/>
    <property type="evidence" value="ECO:0007669"/>
    <property type="project" value="TreeGrafter"/>
</dbReference>
<keyword evidence="8" id="KW-0597">Phosphoprotein</keyword>
<dbReference type="EMBL" id="DS235824">
    <property type="protein sequence ID" value="EEB17857.1"/>
    <property type="molecule type" value="Genomic_DNA"/>
</dbReference>
<evidence type="ECO:0000256" key="2">
    <source>
        <dbReference type="ARBA" id="ARBA00004193"/>
    </source>
</evidence>
<dbReference type="InterPro" id="IPR001806">
    <property type="entry name" value="Small_GTPase"/>
</dbReference>
<reference evidence="19" key="3">
    <citation type="submission" date="2020-05" db="UniProtKB">
        <authorList>
            <consortium name="EnsemblMetazoa"/>
        </authorList>
    </citation>
    <scope>IDENTIFICATION</scope>
    <source>
        <strain evidence="19">USDA</strain>
    </source>
</reference>
<dbReference type="PROSITE" id="PS51420">
    <property type="entry name" value="RHO"/>
    <property type="match status" value="1"/>
</dbReference>
<keyword evidence="10 18" id="KW-0378">Hydrolase</keyword>
<reference evidence="18" key="1">
    <citation type="submission" date="2007-04" db="EMBL/GenBank/DDBJ databases">
        <title>Annotation of Pediculus humanus corporis strain USDA.</title>
        <authorList>
            <person name="Kirkness E."/>
            <person name="Hannick L."/>
            <person name="Hass B."/>
            <person name="Bruggner R."/>
            <person name="Lawson D."/>
            <person name="Bidwell S."/>
            <person name="Joardar V."/>
            <person name="Caler E."/>
            <person name="Walenz B."/>
            <person name="Inman J."/>
            <person name="Schobel S."/>
            <person name="Galinsky K."/>
            <person name="Amedeo P."/>
            <person name="Strausberg R."/>
        </authorList>
    </citation>
    <scope>NUCLEOTIDE SEQUENCE</scope>
    <source>
        <strain evidence="18">USDA</strain>
    </source>
</reference>
<dbReference type="EC" id="3.6.5.2" evidence="5"/>
<evidence type="ECO:0000256" key="17">
    <source>
        <dbReference type="ARBA" id="ARBA00047660"/>
    </source>
</evidence>